<dbReference type="EMBL" id="CP037920">
    <property type="protein sequence ID" value="QDT96429.1"/>
    <property type="molecule type" value="Genomic_DNA"/>
</dbReference>
<organism evidence="1 2">
    <name type="scientific">Gimesia aquarii</name>
    <dbReference type="NCBI Taxonomy" id="2527964"/>
    <lineage>
        <taxon>Bacteria</taxon>
        <taxon>Pseudomonadati</taxon>
        <taxon>Planctomycetota</taxon>
        <taxon>Planctomycetia</taxon>
        <taxon>Planctomycetales</taxon>
        <taxon>Planctomycetaceae</taxon>
        <taxon>Gimesia</taxon>
    </lineage>
</organism>
<dbReference type="KEGG" id="gaw:V144x_18850"/>
<reference evidence="1 2" key="1">
    <citation type="submission" date="2019-03" db="EMBL/GenBank/DDBJ databases">
        <title>Deep-cultivation of Planctomycetes and their phenomic and genomic characterization uncovers novel biology.</title>
        <authorList>
            <person name="Wiegand S."/>
            <person name="Jogler M."/>
            <person name="Boedeker C."/>
            <person name="Pinto D."/>
            <person name="Vollmers J."/>
            <person name="Rivas-Marin E."/>
            <person name="Kohn T."/>
            <person name="Peeters S.H."/>
            <person name="Heuer A."/>
            <person name="Rast P."/>
            <person name="Oberbeckmann S."/>
            <person name="Bunk B."/>
            <person name="Jeske O."/>
            <person name="Meyerdierks A."/>
            <person name="Storesund J.E."/>
            <person name="Kallscheuer N."/>
            <person name="Luecker S."/>
            <person name="Lage O.M."/>
            <person name="Pohl T."/>
            <person name="Merkel B.J."/>
            <person name="Hornburger P."/>
            <person name="Mueller R.-W."/>
            <person name="Bruemmer F."/>
            <person name="Labrenz M."/>
            <person name="Spormann A.M."/>
            <person name="Op den Camp H."/>
            <person name="Overmann J."/>
            <person name="Amann R."/>
            <person name="Jetten M.S.M."/>
            <person name="Mascher T."/>
            <person name="Medema M.H."/>
            <person name="Devos D.P."/>
            <person name="Kaster A.-K."/>
            <person name="Ovreas L."/>
            <person name="Rohde M."/>
            <person name="Galperin M.Y."/>
            <person name="Jogler C."/>
        </authorList>
    </citation>
    <scope>NUCLEOTIDE SEQUENCE [LARGE SCALE GENOMIC DNA]</scope>
    <source>
        <strain evidence="1 2">V144</strain>
    </source>
</reference>
<dbReference type="Proteomes" id="UP000318704">
    <property type="component" value="Chromosome"/>
</dbReference>
<proteinExistence type="predicted"/>
<evidence type="ECO:0000313" key="1">
    <source>
        <dbReference type="EMBL" id="QDT96429.1"/>
    </source>
</evidence>
<gene>
    <name evidence="1" type="ORF">V144x_18850</name>
</gene>
<evidence type="ECO:0000313" key="2">
    <source>
        <dbReference type="Proteomes" id="UP000318704"/>
    </source>
</evidence>
<sequence length="53" mass="6400">MTLDQHWTVPENYGQPLNCNIKRFDLNVHQFYIRTQLKNVDSERIHAQRINTC</sequence>
<protein>
    <submittedName>
        <fullName evidence="1">Uncharacterized protein</fullName>
    </submittedName>
</protein>
<dbReference type="AlphaFoldDB" id="A0A517VTX5"/>
<name>A0A517VTX5_9PLAN</name>
<accession>A0A517VTX5</accession>